<keyword evidence="5" id="KW-0547">Nucleotide-binding</keyword>
<dbReference type="PROSITE" id="PS50929">
    <property type="entry name" value="ABC_TM1F"/>
    <property type="match status" value="2"/>
</dbReference>
<feature type="transmembrane region" description="Helical" evidence="10">
    <location>
        <begin position="484"/>
        <end position="509"/>
    </location>
</feature>
<evidence type="ECO:0000256" key="3">
    <source>
        <dbReference type="ARBA" id="ARBA00022448"/>
    </source>
</evidence>
<feature type="transmembrane region" description="Helical" evidence="10">
    <location>
        <begin position="261"/>
        <end position="282"/>
    </location>
</feature>
<dbReference type="SUPFAM" id="SSF90123">
    <property type="entry name" value="ABC transporter transmembrane region"/>
    <property type="match status" value="2"/>
</dbReference>
<sequence length="1560" mass="176460">MSNHDYYRDLYGPRSDRNPYEAPHNDNFVATPSYHYYVQQQQRHQGNPAGTTHLHPTISDHSDTTTTYVEYQLDDLLADEPSMQQQQQRQHEKKKAKKKKVPRVPRFRRDKRAGAGAGAGAGLGSGQGDLENGKAELVNEKRLFSFLFSKKVDPVPLPDERKPYPWKLTNWANRAVFYWIWPILIRGYKRTLQPDDLWYLTDELTVEHLHREYRKNLKKILDKLKNKHIEKKGGGEGSDDDWEWPFYAVPLALFNTFRFQYTMSCIFLALSFVCQATSPLITRRLIDFVEYRYFGIETTYNKGIGYTIGAVILIFVNGLLLNHFFHNAMVAGAACKAILTKDVLIKSFKLSAKAKHRFTTGRITSLMSTDLLRIDLAIGFQPLVVCFPIPVVIAVVLLLTNIGVTSLVGIGLFVVSLVVCVLLTSKLFFTRETVVKYTDKRISLMREVLNNLKIIKFYAWELAYKANITKVRNQEMKYLFTIKVLRNFITAYAVTLPTLTSMISFVTMWKTGNMRDAGRVFSSLSLFSILAQAIMLLPIALATGADAMIGFRRCKDFLSATEYDSDLDRKLKQEEDEYVIGSDELVSGFEFKGNHKDNDSFNSDTYYGTEQEKISSLPPNVDIQISHADFVWDQYQGEEDDDSDSLWEPVSKKSDGINEKTANVKMSLELHSKDAKNSSFPGLLDINLTINSGEFVVITGVIGSGKTSLLNAIAGFMKMTNPGVGSVTISKDLLLCSQPWIQNATVRQNILFGSPMDRNRYKAILKACCLEDDLKELTHGDQTEIGERGITLSGGQKARINLARAVYRGGDTMLFDDVLSAVDARVGKRITDELFFGFLKNTTRVLATHQLSLVASADKIVFLNGDGTIDVGTTEELKARNPGFGKLIEFSKEDALGAPREETIQSNDNVCLLPSGVGVENEEDVKLAVTLSILPENGAAGDIVGRTVEDEDKAVNAISWTVYKNYINLGAGIFGYTAAPVFLFLVAIATFCQLFTNTWLSFWMEKRFKQLSDHFYVGFYVAFAFLTVFFTGIQFTMLAYMNNRSAELLNVKAVEKILHCPMSFMDTNPLGRVLNRFTKDTDSLDNEIGEQLRLFIFPLAMIIGIIILCICYLPWFAIAVPFLGCAFFFLADIYSGSSREIKRLEAVQRSVVYNNFNEILTGMHTIKAYKEEVNFIKKNDSLLNRMNEAYYLSIANQRWLCVHLDTIAALFALIISMLCITEQFNISPQSTGLLLNYVIQIVGLLSLTVRAMTQVENEMNSVERLHQYAFDLPQEAAYEKSETKPPPHWPPYGYVQFNNVNLRYRENLPLVLKDLTFGAYPDEKVGICGRTGAGKSSIMTALYRLSELESGSITIDNLDISQMGLRDLRLKLSIIPQDPVLFQGTVRRNLDPFDQYTDDVLWDSLRRSGLISEEQLERVKQTGLVDNNYDQLHKFHLDQNVEDDGGNFSLGEKQLLALARALVRGSKILILDEATSSVDYETDAKIQETIIREFKKCTILCIAHRLKTILTYDRILVMDQGRIVEKGTPWTLYRKNGLFRKMCDKARIVPEDFPPPPNDY</sequence>
<dbReference type="Gene3D" id="3.40.50.300">
    <property type="entry name" value="P-loop containing nucleotide triphosphate hydrolases"/>
    <property type="match status" value="2"/>
</dbReference>
<feature type="domain" description="ABC transmembrane type-1" evidence="12">
    <location>
        <begin position="983"/>
        <end position="1257"/>
    </location>
</feature>
<dbReference type="InterPro" id="IPR003593">
    <property type="entry name" value="AAA+_ATPase"/>
</dbReference>
<keyword evidence="7 10" id="KW-1133">Transmembrane helix</keyword>
<feature type="region of interest" description="Disordered" evidence="9">
    <location>
        <begin position="1"/>
        <end position="26"/>
    </location>
</feature>
<dbReference type="SMART" id="SM00382">
    <property type="entry name" value="AAA"/>
    <property type="match status" value="2"/>
</dbReference>
<feature type="region of interest" description="Disordered" evidence="9">
    <location>
        <begin position="41"/>
        <end position="63"/>
    </location>
</feature>
<proteinExistence type="inferred from homology"/>
<dbReference type="VEuPathDB" id="FungiDB:CJJ07_002618"/>
<dbReference type="PANTHER" id="PTHR24223:SF456">
    <property type="entry name" value="MULTIDRUG RESISTANCE-ASSOCIATED PROTEIN LETHAL(2)03659"/>
    <property type="match status" value="1"/>
</dbReference>
<dbReference type="GO" id="GO:0016887">
    <property type="term" value="F:ATP hydrolysis activity"/>
    <property type="evidence" value="ECO:0007669"/>
    <property type="project" value="InterPro"/>
</dbReference>
<keyword evidence="8 10" id="KW-0472">Membrane</keyword>
<evidence type="ECO:0008006" key="15">
    <source>
        <dbReference type="Google" id="ProtNLM"/>
    </source>
</evidence>
<evidence type="ECO:0000256" key="2">
    <source>
        <dbReference type="ARBA" id="ARBA00009726"/>
    </source>
</evidence>
<evidence type="ECO:0000256" key="10">
    <source>
        <dbReference type="SAM" id="Phobius"/>
    </source>
</evidence>
<comment type="similarity">
    <text evidence="2">Belongs to the ABC transporter superfamily. ABCC family. Conjugate transporter (TC 3.A.1.208) subfamily.</text>
</comment>
<keyword evidence="4 10" id="KW-0812">Transmembrane</keyword>
<dbReference type="InterPro" id="IPR036640">
    <property type="entry name" value="ABC1_TM_sf"/>
</dbReference>
<evidence type="ECO:0000256" key="5">
    <source>
        <dbReference type="ARBA" id="ARBA00022741"/>
    </source>
</evidence>
<feature type="transmembrane region" description="Helical" evidence="10">
    <location>
        <begin position="376"/>
        <end position="400"/>
    </location>
</feature>
<dbReference type="InterPro" id="IPR003439">
    <property type="entry name" value="ABC_transporter-like_ATP-bd"/>
</dbReference>
<dbReference type="InterPro" id="IPR011527">
    <property type="entry name" value="ABC1_TM_dom"/>
</dbReference>
<dbReference type="InterPro" id="IPR050173">
    <property type="entry name" value="ABC_transporter_C-like"/>
</dbReference>
<dbReference type="FunFam" id="3.40.50.300:FF:000997">
    <property type="entry name" value="Multidrug resistance-associated protein 1"/>
    <property type="match status" value="1"/>
</dbReference>
<dbReference type="Gene3D" id="1.20.1560.10">
    <property type="entry name" value="ABC transporter type 1, transmembrane domain"/>
    <property type="match status" value="2"/>
</dbReference>
<dbReference type="CDD" id="cd03250">
    <property type="entry name" value="ABCC_MRP_domain1"/>
    <property type="match status" value="1"/>
</dbReference>
<dbReference type="Pfam" id="PF00005">
    <property type="entry name" value="ABC_tran"/>
    <property type="match status" value="2"/>
</dbReference>
<dbReference type="VEuPathDB" id="FungiDB:CJI96_0002339"/>
<feature type="transmembrane region" description="Helical" evidence="10">
    <location>
        <begin position="1016"/>
        <end position="1040"/>
    </location>
</feature>
<evidence type="ECO:0000313" key="13">
    <source>
        <dbReference type="EMBL" id="KNE02123.1"/>
    </source>
</evidence>
<dbReference type="InterPro" id="IPR017871">
    <property type="entry name" value="ABC_transporter-like_CS"/>
</dbReference>
<feature type="transmembrane region" description="Helical" evidence="10">
    <location>
        <begin position="973"/>
        <end position="996"/>
    </location>
</feature>
<dbReference type="FunFam" id="1.20.1560.10:FF:000010">
    <property type="entry name" value="Multidrug resistance-associated ABC transporter"/>
    <property type="match status" value="1"/>
</dbReference>
<evidence type="ECO:0000256" key="9">
    <source>
        <dbReference type="SAM" id="MobiDB-lite"/>
    </source>
</evidence>
<comment type="caution">
    <text evidence="13">The sequence shown here is derived from an EMBL/GenBank/DDBJ whole genome shotgun (WGS) entry which is preliminary data.</text>
</comment>
<feature type="transmembrane region" description="Helical" evidence="10">
    <location>
        <begin position="529"/>
        <end position="549"/>
    </location>
</feature>
<accession>A0A0L0P6Y1</accession>
<dbReference type="PROSITE" id="PS00211">
    <property type="entry name" value="ABC_TRANSPORTER_1"/>
    <property type="match status" value="2"/>
</dbReference>
<feature type="compositionally biased region" description="Basic residues" evidence="9">
    <location>
        <begin position="91"/>
        <end position="111"/>
    </location>
</feature>
<name>A0A0L0P6Y1_CANAR</name>
<dbReference type="GO" id="GO:0005524">
    <property type="term" value="F:ATP binding"/>
    <property type="evidence" value="ECO:0007669"/>
    <property type="project" value="UniProtKB-KW"/>
</dbReference>
<reference evidence="14" key="1">
    <citation type="journal article" date="2015" name="BMC Genomics">
        <title>Draft genome of a commonly misdiagnosed multidrug resistant pathogen Candida auris.</title>
        <authorList>
            <person name="Chatterjee S."/>
            <person name="Alampalli S.V."/>
            <person name="Nageshan R.K."/>
            <person name="Chettiar S.T."/>
            <person name="Joshi S."/>
            <person name="Tatu U.S."/>
        </authorList>
    </citation>
    <scope>NUCLEOTIDE SEQUENCE [LARGE SCALE GENOMIC DNA]</scope>
    <source>
        <strain evidence="14">6684</strain>
    </source>
</reference>
<feature type="domain" description="ABC transporter" evidence="11">
    <location>
        <begin position="1295"/>
        <end position="1545"/>
    </location>
</feature>
<dbReference type="VEuPathDB" id="FungiDB:QG37_00807"/>
<dbReference type="Proteomes" id="UP000037122">
    <property type="component" value="Unassembled WGS sequence"/>
</dbReference>
<feature type="domain" description="ABC transporter" evidence="11">
    <location>
        <begin position="659"/>
        <end position="890"/>
    </location>
</feature>
<feature type="domain" description="ABC transmembrane type-1" evidence="12">
    <location>
        <begin position="264"/>
        <end position="546"/>
    </location>
</feature>
<gene>
    <name evidence="13" type="ORF">QG37_00807</name>
</gene>
<evidence type="ECO:0000259" key="12">
    <source>
        <dbReference type="PROSITE" id="PS50929"/>
    </source>
</evidence>
<dbReference type="SUPFAM" id="SSF52540">
    <property type="entry name" value="P-loop containing nucleoside triphosphate hydrolases"/>
    <property type="match status" value="2"/>
</dbReference>
<feature type="transmembrane region" description="Helical" evidence="10">
    <location>
        <begin position="1202"/>
        <end position="1221"/>
    </location>
</feature>
<feature type="transmembrane region" description="Helical" evidence="10">
    <location>
        <begin position="406"/>
        <end position="429"/>
    </location>
</feature>
<feature type="compositionally biased region" description="Gly residues" evidence="9">
    <location>
        <begin position="115"/>
        <end position="127"/>
    </location>
</feature>
<keyword evidence="3" id="KW-0813">Transport</keyword>
<evidence type="ECO:0000259" key="11">
    <source>
        <dbReference type="PROSITE" id="PS50893"/>
    </source>
</evidence>
<dbReference type="EMBL" id="LGST01000006">
    <property type="protein sequence ID" value="KNE02123.1"/>
    <property type="molecule type" value="Genomic_DNA"/>
</dbReference>
<protein>
    <recommendedName>
        <fullName evidence="15">Multi drug resistance-associated protein</fullName>
    </recommendedName>
</protein>
<evidence type="ECO:0000256" key="7">
    <source>
        <dbReference type="ARBA" id="ARBA00022989"/>
    </source>
</evidence>
<dbReference type="CDD" id="cd18597">
    <property type="entry name" value="ABC_6TM_YOR1_D1_like"/>
    <property type="match status" value="1"/>
</dbReference>
<evidence type="ECO:0000256" key="8">
    <source>
        <dbReference type="ARBA" id="ARBA00023136"/>
    </source>
</evidence>
<comment type="subcellular location">
    <subcellularLocation>
        <location evidence="1">Membrane</location>
        <topology evidence="1">Multi-pass membrane protein</topology>
    </subcellularLocation>
</comment>
<organism evidence="13 14">
    <name type="scientific">Candidozyma auris</name>
    <name type="common">Yeast</name>
    <name type="synonym">Candida auris</name>
    <dbReference type="NCBI Taxonomy" id="498019"/>
    <lineage>
        <taxon>Eukaryota</taxon>
        <taxon>Fungi</taxon>
        <taxon>Dikarya</taxon>
        <taxon>Ascomycota</taxon>
        <taxon>Saccharomycotina</taxon>
        <taxon>Pichiomycetes</taxon>
        <taxon>Metschnikowiaceae</taxon>
        <taxon>Candidozyma</taxon>
    </lineage>
</organism>
<evidence type="ECO:0000313" key="14">
    <source>
        <dbReference type="Proteomes" id="UP000037122"/>
    </source>
</evidence>
<dbReference type="VEuPathDB" id="FungiDB:CJI97_003880"/>
<dbReference type="CDD" id="cd18606">
    <property type="entry name" value="ABC_6TM_YOR1_D2_like"/>
    <property type="match status" value="1"/>
</dbReference>
<dbReference type="GO" id="GO:0005886">
    <property type="term" value="C:plasma membrane"/>
    <property type="evidence" value="ECO:0007669"/>
    <property type="project" value="TreeGrafter"/>
</dbReference>
<dbReference type="PANTHER" id="PTHR24223">
    <property type="entry name" value="ATP-BINDING CASSETTE SUB-FAMILY C"/>
    <property type="match status" value="1"/>
</dbReference>
<feature type="transmembrane region" description="Helical" evidence="10">
    <location>
        <begin position="303"/>
        <end position="321"/>
    </location>
</feature>
<dbReference type="FunFam" id="3.40.50.300:FF:000565">
    <property type="entry name" value="ABC bile acid transporter"/>
    <property type="match status" value="1"/>
</dbReference>
<dbReference type="CDD" id="cd03244">
    <property type="entry name" value="ABCC_MRP_domain2"/>
    <property type="match status" value="1"/>
</dbReference>
<evidence type="ECO:0000256" key="4">
    <source>
        <dbReference type="ARBA" id="ARBA00022692"/>
    </source>
</evidence>
<evidence type="ECO:0000256" key="6">
    <source>
        <dbReference type="ARBA" id="ARBA00022840"/>
    </source>
</evidence>
<dbReference type="VEuPathDB" id="FungiDB:CJJ09_000300"/>
<evidence type="ECO:0000256" key="1">
    <source>
        <dbReference type="ARBA" id="ARBA00004141"/>
    </source>
</evidence>
<dbReference type="InterPro" id="IPR027417">
    <property type="entry name" value="P-loop_NTPase"/>
</dbReference>
<dbReference type="GO" id="GO:0008559">
    <property type="term" value="F:ABC-type xenobiotic transporter activity"/>
    <property type="evidence" value="ECO:0007669"/>
    <property type="project" value="TreeGrafter"/>
</dbReference>
<feature type="transmembrane region" description="Helical" evidence="10">
    <location>
        <begin position="1099"/>
        <end position="1130"/>
    </location>
</feature>
<dbReference type="PROSITE" id="PS50893">
    <property type="entry name" value="ABC_TRANSPORTER_2"/>
    <property type="match status" value="2"/>
</dbReference>
<dbReference type="Pfam" id="PF00664">
    <property type="entry name" value="ABC_membrane"/>
    <property type="match status" value="2"/>
</dbReference>
<feature type="region of interest" description="Disordered" evidence="9">
    <location>
        <begin position="81"/>
        <end position="130"/>
    </location>
</feature>
<dbReference type="VEuPathDB" id="FungiDB:B9J08_003808"/>
<keyword evidence="6" id="KW-0067">ATP-binding</keyword>